<dbReference type="InterPro" id="IPR043833">
    <property type="entry name" value="DUF5810"/>
</dbReference>
<gene>
    <name evidence="2" type="ORF">NGM29_02855</name>
</gene>
<feature type="compositionally biased region" description="Basic and acidic residues" evidence="1">
    <location>
        <begin position="81"/>
        <end position="101"/>
    </location>
</feature>
<reference evidence="2" key="1">
    <citation type="submission" date="2022-06" db="EMBL/GenBank/DDBJ databases">
        <title>Diverse halophilic archaea isolated from saline environments.</title>
        <authorList>
            <person name="Cui H.-L."/>
        </authorList>
    </citation>
    <scope>NUCLEOTIDE SEQUENCE</scope>
    <source>
        <strain evidence="2">WLHS1</strain>
    </source>
</reference>
<evidence type="ECO:0000313" key="3">
    <source>
        <dbReference type="Proteomes" id="UP001056855"/>
    </source>
</evidence>
<dbReference type="Proteomes" id="UP001056855">
    <property type="component" value="Chromosome"/>
</dbReference>
<dbReference type="GeneID" id="73288951"/>
<dbReference type="RefSeq" id="WP_254158823.1">
    <property type="nucleotide sequence ID" value="NZ_CP100355.1"/>
</dbReference>
<protein>
    <submittedName>
        <fullName evidence="2">DUF5810 domain-containing protein</fullName>
    </submittedName>
</protein>
<evidence type="ECO:0000256" key="1">
    <source>
        <dbReference type="SAM" id="MobiDB-lite"/>
    </source>
</evidence>
<dbReference type="AlphaFoldDB" id="A0A9E7NC38"/>
<accession>A0A9E7NC38</accession>
<feature type="region of interest" description="Disordered" evidence="1">
    <location>
        <begin position="62"/>
        <end position="157"/>
    </location>
</feature>
<evidence type="ECO:0000313" key="2">
    <source>
        <dbReference type="EMBL" id="UTF54244.1"/>
    </source>
</evidence>
<dbReference type="KEGG" id="sawl:NGM29_02855"/>
<feature type="compositionally biased region" description="Basic and acidic residues" evidence="1">
    <location>
        <begin position="111"/>
        <end position="127"/>
    </location>
</feature>
<name>A0A9E7NC38_9EURY</name>
<organism evidence="2 3">
    <name type="scientific">Natronosalvus rutilus</name>
    <dbReference type="NCBI Taxonomy" id="2953753"/>
    <lineage>
        <taxon>Archaea</taxon>
        <taxon>Methanobacteriati</taxon>
        <taxon>Methanobacteriota</taxon>
        <taxon>Stenosarchaea group</taxon>
        <taxon>Halobacteria</taxon>
        <taxon>Halobacteriales</taxon>
        <taxon>Natrialbaceae</taxon>
        <taxon>Natronosalvus</taxon>
    </lineage>
</organism>
<sequence>MGYVCPICETGVTDGRQLADHLAVTASLGRTAHLEWLEEHVPDWGSRTRDELADAVIPHALEVELPVSEDAPEGPRVQSGRKADARNQRESEGSRGPRLEDAIAQQAQEPGRGDVTAETRDVLEEARALTARMEGAGADDEDDPEARFEDESGNENA</sequence>
<dbReference type="EMBL" id="CP100355">
    <property type="protein sequence ID" value="UTF54244.1"/>
    <property type="molecule type" value="Genomic_DNA"/>
</dbReference>
<dbReference type="Pfam" id="PF19126">
    <property type="entry name" value="DUF5810"/>
    <property type="match status" value="1"/>
</dbReference>
<keyword evidence="3" id="KW-1185">Reference proteome</keyword>
<proteinExistence type="predicted"/>